<name>A0ABT0V1F4_9ACTN</name>
<feature type="region of interest" description="Disordered" evidence="1">
    <location>
        <begin position="1"/>
        <end position="20"/>
    </location>
</feature>
<dbReference type="RefSeq" id="WP_250923526.1">
    <property type="nucleotide sequence ID" value="NZ_JAMQAW010000065.1"/>
</dbReference>
<organism evidence="2 3">
    <name type="scientific">Streptomyces albipurpureus</name>
    <dbReference type="NCBI Taxonomy" id="2897419"/>
    <lineage>
        <taxon>Bacteria</taxon>
        <taxon>Bacillati</taxon>
        <taxon>Actinomycetota</taxon>
        <taxon>Actinomycetes</taxon>
        <taxon>Kitasatosporales</taxon>
        <taxon>Streptomycetaceae</taxon>
        <taxon>Streptomyces</taxon>
    </lineage>
</organism>
<dbReference type="Proteomes" id="UP001431429">
    <property type="component" value="Unassembled WGS sequence"/>
</dbReference>
<sequence>MAVGAQSEVLDPDGQPDLRGGAEFERATVVRSLGLALRLGSWVEP</sequence>
<keyword evidence="3" id="KW-1185">Reference proteome</keyword>
<accession>A0ABT0V1F4</accession>
<reference evidence="2" key="1">
    <citation type="submission" date="2022-06" db="EMBL/GenBank/DDBJ databases">
        <title>Genome public.</title>
        <authorList>
            <person name="Sun Q."/>
        </authorList>
    </citation>
    <scope>NUCLEOTIDE SEQUENCE</scope>
    <source>
        <strain evidence="2">CWNU-1</strain>
    </source>
</reference>
<protein>
    <submittedName>
        <fullName evidence="2">Uncharacterized protein</fullName>
    </submittedName>
</protein>
<proteinExistence type="predicted"/>
<evidence type="ECO:0000256" key="1">
    <source>
        <dbReference type="SAM" id="MobiDB-lite"/>
    </source>
</evidence>
<evidence type="ECO:0000313" key="2">
    <source>
        <dbReference type="EMBL" id="MCM2393221.1"/>
    </source>
</evidence>
<comment type="caution">
    <text evidence="2">The sequence shown here is derived from an EMBL/GenBank/DDBJ whole genome shotgun (WGS) entry which is preliminary data.</text>
</comment>
<gene>
    <name evidence="2" type="ORF">NBG84_33950</name>
</gene>
<evidence type="ECO:0000313" key="3">
    <source>
        <dbReference type="Proteomes" id="UP001431429"/>
    </source>
</evidence>
<dbReference type="EMBL" id="JAMQAW010000065">
    <property type="protein sequence ID" value="MCM2393221.1"/>
    <property type="molecule type" value="Genomic_DNA"/>
</dbReference>